<evidence type="ECO:0000256" key="5">
    <source>
        <dbReference type="ARBA" id="ARBA00023157"/>
    </source>
</evidence>
<dbReference type="PROSITE" id="PS00135">
    <property type="entry name" value="TRYPSIN_SER"/>
    <property type="match status" value="1"/>
</dbReference>
<keyword evidence="2 6" id="KW-0645">Protease</keyword>
<dbReference type="GO" id="GO:0004252">
    <property type="term" value="F:serine-type endopeptidase activity"/>
    <property type="evidence" value="ECO:0007669"/>
    <property type="project" value="InterPro"/>
</dbReference>
<proteinExistence type="inferred from homology"/>
<dbReference type="InterPro" id="IPR018114">
    <property type="entry name" value="TRYPSIN_HIS"/>
</dbReference>
<evidence type="ECO:0000256" key="4">
    <source>
        <dbReference type="ARBA" id="ARBA00022825"/>
    </source>
</evidence>
<dbReference type="Proteomes" id="UP000549971">
    <property type="component" value="Unassembled WGS sequence"/>
</dbReference>
<feature type="domain" description="Peptidase S1" evidence="8">
    <location>
        <begin position="37"/>
        <end position="267"/>
    </location>
</feature>
<dbReference type="InterPro" id="IPR001254">
    <property type="entry name" value="Trypsin_dom"/>
</dbReference>
<dbReference type="PROSITE" id="PS00134">
    <property type="entry name" value="TRYPSIN_HIS"/>
    <property type="match status" value="1"/>
</dbReference>
<dbReference type="EMBL" id="JACHMY010000001">
    <property type="protein sequence ID" value="MBB5840075.1"/>
    <property type="molecule type" value="Genomic_DNA"/>
</dbReference>
<dbReference type="InterPro" id="IPR043504">
    <property type="entry name" value="Peptidase_S1_PA_chymotrypsin"/>
</dbReference>
<reference evidence="9 10" key="1">
    <citation type="submission" date="2020-08" db="EMBL/GenBank/DDBJ databases">
        <title>Sequencing the genomes of 1000 actinobacteria strains.</title>
        <authorList>
            <person name="Klenk H.-P."/>
        </authorList>
    </citation>
    <scope>NUCLEOTIDE SEQUENCE [LARGE SCALE GENOMIC DNA]</scope>
    <source>
        <strain evidence="9 10">DSM 28967</strain>
    </source>
</reference>
<dbReference type="Pfam" id="PF00089">
    <property type="entry name" value="Trypsin"/>
    <property type="match status" value="1"/>
</dbReference>
<dbReference type="InterPro" id="IPR033116">
    <property type="entry name" value="TRYPSIN_SER"/>
</dbReference>
<dbReference type="FunFam" id="2.40.10.10:FF:000068">
    <property type="entry name" value="transmembrane protease serine 2"/>
    <property type="match status" value="1"/>
</dbReference>
<comment type="caution">
    <text evidence="9">The sequence shown here is derived from an EMBL/GenBank/DDBJ whole genome shotgun (WGS) entry which is preliminary data.</text>
</comment>
<evidence type="ECO:0000256" key="7">
    <source>
        <dbReference type="SAM" id="SignalP"/>
    </source>
</evidence>
<organism evidence="9 10">
    <name type="scientific">Kribbella italica</name>
    <dbReference type="NCBI Taxonomy" id="1540520"/>
    <lineage>
        <taxon>Bacteria</taxon>
        <taxon>Bacillati</taxon>
        <taxon>Actinomycetota</taxon>
        <taxon>Actinomycetes</taxon>
        <taxon>Propionibacteriales</taxon>
        <taxon>Kribbellaceae</taxon>
        <taxon>Kribbella</taxon>
    </lineage>
</organism>
<dbReference type="InterPro" id="IPR050430">
    <property type="entry name" value="Peptidase_S1"/>
</dbReference>
<evidence type="ECO:0000256" key="3">
    <source>
        <dbReference type="ARBA" id="ARBA00022801"/>
    </source>
</evidence>
<dbReference type="PRINTS" id="PR00722">
    <property type="entry name" value="CHYMOTRYPSIN"/>
</dbReference>
<dbReference type="CDD" id="cd00190">
    <property type="entry name" value="Tryp_SPc"/>
    <property type="match status" value="1"/>
</dbReference>
<evidence type="ECO:0000313" key="9">
    <source>
        <dbReference type="EMBL" id="MBB5840075.1"/>
    </source>
</evidence>
<evidence type="ECO:0000256" key="1">
    <source>
        <dbReference type="ARBA" id="ARBA00007664"/>
    </source>
</evidence>
<dbReference type="RefSeq" id="WP_184802171.1">
    <property type="nucleotide sequence ID" value="NZ_JACHMY010000001.1"/>
</dbReference>
<dbReference type="SMART" id="SM00020">
    <property type="entry name" value="Tryp_SPc"/>
    <property type="match status" value="1"/>
</dbReference>
<dbReference type="SUPFAM" id="SSF50494">
    <property type="entry name" value="Trypsin-like serine proteases"/>
    <property type="match status" value="1"/>
</dbReference>
<keyword evidence="10" id="KW-1185">Reference proteome</keyword>
<dbReference type="InterPro" id="IPR001314">
    <property type="entry name" value="Peptidase_S1A"/>
</dbReference>
<keyword evidence="4 6" id="KW-0720">Serine protease</keyword>
<dbReference type="GO" id="GO:0006508">
    <property type="term" value="P:proteolysis"/>
    <property type="evidence" value="ECO:0007669"/>
    <property type="project" value="UniProtKB-KW"/>
</dbReference>
<evidence type="ECO:0000313" key="10">
    <source>
        <dbReference type="Proteomes" id="UP000549971"/>
    </source>
</evidence>
<dbReference type="PROSITE" id="PS50240">
    <property type="entry name" value="TRYPSIN_DOM"/>
    <property type="match status" value="1"/>
</dbReference>
<keyword evidence="7" id="KW-0732">Signal</keyword>
<accession>A0A7W9MY57</accession>
<keyword evidence="5" id="KW-1015">Disulfide bond</keyword>
<evidence type="ECO:0000256" key="6">
    <source>
        <dbReference type="RuleBase" id="RU363034"/>
    </source>
</evidence>
<dbReference type="Gene3D" id="2.40.10.10">
    <property type="entry name" value="Trypsin-like serine proteases"/>
    <property type="match status" value="2"/>
</dbReference>
<dbReference type="InterPro" id="IPR009003">
    <property type="entry name" value="Peptidase_S1_PA"/>
</dbReference>
<name>A0A7W9MY57_9ACTN</name>
<gene>
    <name evidence="9" type="ORF">HDA39_006809</name>
</gene>
<comment type="similarity">
    <text evidence="1">Belongs to the peptidase S1 family.</text>
</comment>
<feature type="signal peptide" evidence="7">
    <location>
        <begin position="1"/>
        <end position="22"/>
    </location>
</feature>
<evidence type="ECO:0000256" key="2">
    <source>
        <dbReference type="ARBA" id="ARBA00022670"/>
    </source>
</evidence>
<keyword evidence="3 6" id="KW-0378">Hydrolase</keyword>
<dbReference type="PANTHER" id="PTHR24276:SF98">
    <property type="entry name" value="FI18310P1-RELATED"/>
    <property type="match status" value="1"/>
</dbReference>
<feature type="chain" id="PRO_5031078786" evidence="7">
    <location>
        <begin position="23"/>
        <end position="267"/>
    </location>
</feature>
<dbReference type="PANTHER" id="PTHR24276">
    <property type="entry name" value="POLYSERASE-RELATED"/>
    <property type="match status" value="1"/>
</dbReference>
<sequence>MLKRAAAIAGVLVLTISGVATAATHQPGQDRTDRSLIVGGTLAALSEAPWAIALTSTRSSDSSGRWCGGALVRPNKVLTAAHCMTKPIGTYTAVQGRAELLDTRGGRTSGISNVWIHPGYDTKLNRNDFAVLTLSTPITGVPLIALETNPKADRKGAVPTVFGWGDTQNTGPSDTFHKLAVPDLGDATCLGNPEYVGNGYAAANNICAGYLNGGRDACQGDSGGPLVLNGRLLGTVSWGKGCAEKGYPGVYAEIAPAAKALKAQFTQ</sequence>
<evidence type="ECO:0000259" key="8">
    <source>
        <dbReference type="PROSITE" id="PS50240"/>
    </source>
</evidence>
<dbReference type="FunFam" id="2.40.10.10:FF:000036">
    <property type="entry name" value="Trypsin beta"/>
    <property type="match status" value="1"/>
</dbReference>
<protein>
    <submittedName>
        <fullName evidence="9">Secreted trypsin-like serine protease</fullName>
    </submittedName>
</protein>
<dbReference type="AlphaFoldDB" id="A0A7W9MY57"/>